<evidence type="ECO:0000256" key="6">
    <source>
        <dbReference type="ARBA" id="ARBA00022801"/>
    </source>
</evidence>
<keyword evidence="4" id="KW-0479">Metal-binding</keyword>
<evidence type="ECO:0000256" key="3">
    <source>
        <dbReference type="ARBA" id="ARBA00022722"/>
    </source>
</evidence>
<evidence type="ECO:0000256" key="1">
    <source>
        <dbReference type="ARBA" id="ARBA00006847"/>
    </source>
</evidence>
<dbReference type="CDD" id="cd09641">
    <property type="entry name" value="Cas3''_I"/>
    <property type="match status" value="1"/>
</dbReference>
<dbReference type="SMART" id="SM00490">
    <property type="entry name" value="HELICc"/>
    <property type="match status" value="1"/>
</dbReference>
<organism evidence="12 13">
    <name type="scientific">Halorhodospira halochloris</name>
    <name type="common">Ectothiorhodospira halochloris</name>
    <dbReference type="NCBI Taxonomy" id="1052"/>
    <lineage>
        <taxon>Bacteria</taxon>
        <taxon>Pseudomonadati</taxon>
        <taxon>Pseudomonadota</taxon>
        <taxon>Gammaproteobacteria</taxon>
        <taxon>Chromatiales</taxon>
        <taxon>Ectothiorhodospiraceae</taxon>
        <taxon>Halorhodospira</taxon>
    </lineage>
</organism>
<feature type="domain" description="HD Cas3-type" evidence="11">
    <location>
        <begin position="21"/>
        <end position="227"/>
    </location>
</feature>
<evidence type="ECO:0000259" key="11">
    <source>
        <dbReference type="PROSITE" id="PS51643"/>
    </source>
</evidence>
<reference evidence="12" key="1">
    <citation type="submission" date="2016-02" db="EMBL/GenBank/DDBJ databases">
        <title>Halorhodospira halochloris DSM-1059 complete genome, version 2.</title>
        <authorList>
            <person name="Tsukatani Y."/>
        </authorList>
    </citation>
    <scope>NUCLEOTIDE SEQUENCE</scope>
    <source>
        <strain evidence="12">DSM 1059</strain>
    </source>
</reference>
<keyword evidence="8" id="KW-0067">ATP-binding</keyword>
<evidence type="ECO:0000256" key="5">
    <source>
        <dbReference type="ARBA" id="ARBA00022741"/>
    </source>
</evidence>
<dbReference type="GO" id="GO:0005524">
    <property type="term" value="F:ATP binding"/>
    <property type="evidence" value="ECO:0007669"/>
    <property type="project" value="UniProtKB-KW"/>
</dbReference>
<comment type="similarity">
    <text evidence="1">In the N-terminal section; belongs to the CRISPR-associated nuclease Cas3-HD family.</text>
</comment>
<evidence type="ECO:0000256" key="9">
    <source>
        <dbReference type="ARBA" id="ARBA00023118"/>
    </source>
</evidence>
<dbReference type="SUPFAM" id="SSF52540">
    <property type="entry name" value="P-loop containing nucleoside triphosphate hydrolases"/>
    <property type="match status" value="1"/>
</dbReference>
<name>A0A0X8X8G9_HALHR</name>
<protein>
    <submittedName>
        <fullName evidence="12">CRISPR-associated helicase Cas3</fullName>
    </submittedName>
</protein>
<evidence type="ECO:0000256" key="8">
    <source>
        <dbReference type="ARBA" id="ARBA00022840"/>
    </source>
</evidence>
<dbReference type="Gene3D" id="1.10.3210.30">
    <property type="match status" value="1"/>
</dbReference>
<keyword evidence="5" id="KW-0547">Nucleotide-binding</keyword>
<dbReference type="NCBIfam" id="TIGR01587">
    <property type="entry name" value="cas3_core"/>
    <property type="match status" value="1"/>
</dbReference>
<dbReference type="InterPro" id="IPR006474">
    <property type="entry name" value="Helicase_Cas3_CRISPR-ass_core"/>
</dbReference>
<dbReference type="GO" id="GO:0046872">
    <property type="term" value="F:metal ion binding"/>
    <property type="evidence" value="ECO:0007669"/>
    <property type="project" value="UniProtKB-KW"/>
</dbReference>
<dbReference type="Pfam" id="PF22590">
    <property type="entry name" value="Cas3-like_C_2"/>
    <property type="match status" value="1"/>
</dbReference>
<dbReference type="KEGG" id="hhk:HH1059_07210"/>
<proteinExistence type="inferred from homology"/>
<dbReference type="GO" id="GO:0003724">
    <property type="term" value="F:RNA helicase activity"/>
    <property type="evidence" value="ECO:0007669"/>
    <property type="project" value="TreeGrafter"/>
</dbReference>
<dbReference type="GO" id="GO:0003723">
    <property type="term" value="F:RNA binding"/>
    <property type="evidence" value="ECO:0007669"/>
    <property type="project" value="TreeGrafter"/>
</dbReference>
<keyword evidence="6" id="KW-0378">Hydrolase</keyword>
<dbReference type="InterPro" id="IPR001650">
    <property type="entry name" value="Helicase_C-like"/>
</dbReference>
<accession>A0A0X8X8G9</accession>
<dbReference type="GO" id="GO:0016787">
    <property type="term" value="F:hydrolase activity"/>
    <property type="evidence" value="ECO:0007669"/>
    <property type="project" value="UniProtKB-KW"/>
</dbReference>
<keyword evidence="13" id="KW-1185">Reference proteome</keyword>
<dbReference type="SMART" id="SM00487">
    <property type="entry name" value="DEXDc"/>
    <property type="match status" value="1"/>
</dbReference>
<feature type="compositionally biased region" description="Polar residues" evidence="10">
    <location>
        <begin position="908"/>
        <end position="919"/>
    </location>
</feature>
<dbReference type="RefSeq" id="WP_096408395.1">
    <property type="nucleotide sequence ID" value="NZ_AP017372.2"/>
</dbReference>
<keyword evidence="7" id="KW-0347">Helicase</keyword>
<dbReference type="PANTHER" id="PTHR47963:SF9">
    <property type="entry name" value="CRISPR-ASSOCIATED ENDONUCLEASE_HELICASE CAS3"/>
    <property type="match status" value="1"/>
</dbReference>
<dbReference type="Gene3D" id="3.40.50.300">
    <property type="entry name" value="P-loop containing nucleotide triphosphate hydrolases"/>
    <property type="match status" value="2"/>
</dbReference>
<evidence type="ECO:0000313" key="13">
    <source>
        <dbReference type="Proteomes" id="UP000218890"/>
    </source>
</evidence>
<dbReference type="InterPro" id="IPR054712">
    <property type="entry name" value="Cas3-like_dom"/>
</dbReference>
<evidence type="ECO:0000256" key="4">
    <source>
        <dbReference type="ARBA" id="ARBA00022723"/>
    </source>
</evidence>
<dbReference type="PANTHER" id="PTHR47963">
    <property type="entry name" value="DEAD-BOX ATP-DEPENDENT RNA HELICASE 47, MITOCHONDRIAL"/>
    <property type="match status" value="1"/>
</dbReference>
<sequence>MESLPAYFRYWAKIPKERGFGWDACHLLPYHALDVAATGKYLLDSDEELLERFSAAVQMAPDVFRRLLVFSLALHDLGKFARSFQSLAAIDGVDLVEPDPRYVYRSRHDALALAYWKHYGQECLRNPETGNEWLDAPSELTGRQSLAFWLSVAFGHHGKPVDMEKAALDLAFSPEDKAAAWGFVEDAAALLEPSFPHAQLSDKHWRDHVLKPASWELAGFGVLADWLGSDQSVFGHRAESMPLATYWHEYALPGAEQVVERSGLRGHKEMVAFPGFSQMFGFEPAPLQSWAESVPLADGPQLFLLEDITGAGKTEAALTLAHRLLAAGHRNGVYFALPTQATSNAMYTRVGAVYRDFYSRDSQPSLVLAHGARQLRDDFTRSILPEMAPDTPYTPDDEGGLAQCSQWLADSRKKALLADVGVGTVDQALLGVLPRRHQSLRLLGLARKVLVVDEVHAYDTYTGTLLERLLEAHARHGGSAILLSATIPQSMRRRFLEAWQRGREGGQALQPASEAFPLATHLYSEGLDETPVAARTSSERDLPVDFVHSEEEALSRVVEAARSGRCACWIRNTVDDAIGAYQALRESLPEPDKALLFHARFTMGDRQRIENDALRLFGKESGNAERAGRVLIATQVVEQSLDLDFDVLVSDLAPVELLIQRAGRLYRHARTPDGDLLLSGTDQRESPVFHVHAPEWNDEPDAEWVRRALIGTSYVYPDFGMLWLTMRVLRERGAIRLPAEARLLLEAVYAPEVDVPEGLQRASDEALAEQLSHRSMAGFNVLDLSKGYSGKSVEGGWSDDEEIGTRLSDEPSVQVVLVRVDENQRVKPWNSDTAHPWAMSTVQLRKSQADRLPSLPEELGHEIELLREEVRSLRYARFWLPADERAANHAAYDSLLGAVIPRKGGEQEASTVGTVPHSGSSSNENEEH</sequence>
<dbReference type="EMBL" id="AP017372">
    <property type="protein sequence ID" value="BAU57409.1"/>
    <property type="molecule type" value="Genomic_DNA"/>
</dbReference>
<dbReference type="Pfam" id="PF18019">
    <property type="entry name" value="Cas3_HD"/>
    <property type="match status" value="1"/>
</dbReference>
<evidence type="ECO:0000313" key="12">
    <source>
        <dbReference type="EMBL" id="BAU57409.1"/>
    </source>
</evidence>
<evidence type="ECO:0000256" key="10">
    <source>
        <dbReference type="SAM" id="MobiDB-lite"/>
    </source>
</evidence>
<dbReference type="InterPro" id="IPR050547">
    <property type="entry name" value="DEAD_box_RNA_helicases"/>
</dbReference>
<dbReference type="GO" id="GO:0051607">
    <property type="term" value="P:defense response to virus"/>
    <property type="evidence" value="ECO:0007669"/>
    <property type="project" value="UniProtKB-KW"/>
</dbReference>
<dbReference type="AlphaFoldDB" id="A0A0X8X8G9"/>
<dbReference type="InterPro" id="IPR006483">
    <property type="entry name" value="CRISPR-assoc_Cas3_HD"/>
</dbReference>
<feature type="region of interest" description="Disordered" evidence="10">
    <location>
        <begin position="904"/>
        <end position="928"/>
    </location>
</feature>
<dbReference type="PROSITE" id="PS51643">
    <property type="entry name" value="HD_CAS3"/>
    <property type="match status" value="1"/>
</dbReference>
<dbReference type="InterPro" id="IPR014001">
    <property type="entry name" value="Helicase_ATP-bd"/>
</dbReference>
<dbReference type="OrthoDB" id="9810236at2"/>
<comment type="similarity">
    <text evidence="2">In the central section; belongs to the CRISPR-associated helicase Cas3 family.</text>
</comment>
<evidence type="ECO:0000256" key="7">
    <source>
        <dbReference type="ARBA" id="ARBA00022806"/>
    </source>
</evidence>
<dbReference type="InterPro" id="IPR027417">
    <property type="entry name" value="P-loop_NTPase"/>
</dbReference>
<dbReference type="GO" id="GO:0004518">
    <property type="term" value="F:nuclease activity"/>
    <property type="evidence" value="ECO:0007669"/>
    <property type="project" value="UniProtKB-KW"/>
</dbReference>
<dbReference type="NCBIfam" id="TIGR01596">
    <property type="entry name" value="cas3_HD"/>
    <property type="match status" value="1"/>
</dbReference>
<dbReference type="Proteomes" id="UP000218890">
    <property type="component" value="Chromosome"/>
</dbReference>
<keyword evidence="3" id="KW-0540">Nuclease</keyword>
<evidence type="ECO:0000256" key="2">
    <source>
        <dbReference type="ARBA" id="ARBA00009046"/>
    </source>
</evidence>
<keyword evidence="9" id="KW-0051">Antiviral defense</keyword>
<gene>
    <name evidence="12" type="ORF">HH1059_07210</name>
</gene>
<dbReference type="InterPro" id="IPR038257">
    <property type="entry name" value="CRISPR-assoc_Cas3_HD_sf"/>
</dbReference>